<dbReference type="Proteomes" id="UP000807769">
    <property type="component" value="Unassembled WGS sequence"/>
</dbReference>
<feature type="region of interest" description="Disordered" evidence="1">
    <location>
        <begin position="1"/>
        <end position="27"/>
    </location>
</feature>
<evidence type="ECO:0000313" key="3">
    <source>
        <dbReference type="Proteomes" id="UP000807769"/>
    </source>
</evidence>
<proteinExistence type="predicted"/>
<reference evidence="2" key="1">
    <citation type="journal article" date="2020" name="New Phytol.">
        <title>Comparative genomics reveals dynamic genome evolution in host specialist ectomycorrhizal fungi.</title>
        <authorList>
            <person name="Lofgren L.A."/>
            <person name="Nguyen N.H."/>
            <person name="Vilgalys R."/>
            <person name="Ruytinx J."/>
            <person name="Liao H.L."/>
            <person name="Branco S."/>
            <person name="Kuo A."/>
            <person name="LaButti K."/>
            <person name="Lipzen A."/>
            <person name="Andreopoulos W."/>
            <person name="Pangilinan J."/>
            <person name="Riley R."/>
            <person name="Hundley H."/>
            <person name="Na H."/>
            <person name="Barry K."/>
            <person name="Grigoriev I.V."/>
            <person name="Stajich J.E."/>
            <person name="Kennedy P.G."/>
        </authorList>
    </citation>
    <scope>NUCLEOTIDE SEQUENCE</scope>
    <source>
        <strain evidence="2">MN1</strain>
    </source>
</reference>
<dbReference type="GeneID" id="64631585"/>
<gene>
    <name evidence="2" type="ORF">BJ212DRAFT_1417044</name>
</gene>
<evidence type="ECO:0000256" key="1">
    <source>
        <dbReference type="SAM" id="MobiDB-lite"/>
    </source>
</evidence>
<name>A0A9P7AMP2_9AGAM</name>
<organism evidence="2 3">
    <name type="scientific">Suillus subaureus</name>
    <dbReference type="NCBI Taxonomy" id="48587"/>
    <lineage>
        <taxon>Eukaryota</taxon>
        <taxon>Fungi</taxon>
        <taxon>Dikarya</taxon>
        <taxon>Basidiomycota</taxon>
        <taxon>Agaricomycotina</taxon>
        <taxon>Agaricomycetes</taxon>
        <taxon>Agaricomycetidae</taxon>
        <taxon>Boletales</taxon>
        <taxon>Suillineae</taxon>
        <taxon>Suillaceae</taxon>
        <taxon>Suillus</taxon>
    </lineage>
</organism>
<protein>
    <submittedName>
        <fullName evidence="2">Uncharacterized protein</fullName>
    </submittedName>
</protein>
<keyword evidence="3" id="KW-1185">Reference proteome</keyword>
<evidence type="ECO:0000313" key="2">
    <source>
        <dbReference type="EMBL" id="KAG1792541.1"/>
    </source>
</evidence>
<comment type="caution">
    <text evidence="2">The sequence shown here is derived from an EMBL/GenBank/DDBJ whole genome shotgun (WGS) entry which is preliminary data.</text>
</comment>
<dbReference type="AlphaFoldDB" id="A0A9P7AMP2"/>
<sequence>MRPTPNFRSPAPEKVPSSVPYTLPDDHDDQDERHWVINTIRHKCTASYLTPKRLEYHRSSSFCDSGYRFHLTAAITSRAQQTRMTFDAQVNKLVRVVECHRCWLADGVRFQLASSSTVHDRRWRNPNHHSNGKATS</sequence>
<accession>A0A9P7AMP2</accession>
<dbReference type="EMBL" id="JABBWG010000492">
    <property type="protein sequence ID" value="KAG1792541.1"/>
    <property type="molecule type" value="Genomic_DNA"/>
</dbReference>
<feature type="non-terminal residue" evidence="2">
    <location>
        <position position="136"/>
    </location>
</feature>
<dbReference type="RefSeq" id="XP_041184938.1">
    <property type="nucleotide sequence ID" value="XM_041337569.1"/>
</dbReference>